<dbReference type="SUPFAM" id="SSF52540">
    <property type="entry name" value="P-loop containing nucleoside triphosphate hydrolases"/>
    <property type="match status" value="1"/>
</dbReference>
<dbReference type="GO" id="GO:0005524">
    <property type="term" value="F:ATP binding"/>
    <property type="evidence" value="ECO:0007669"/>
    <property type="project" value="InterPro"/>
</dbReference>
<dbReference type="CDD" id="cd03272">
    <property type="entry name" value="ABC_SMC3_euk"/>
    <property type="match status" value="1"/>
</dbReference>
<dbReference type="InterPro" id="IPR010935">
    <property type="entry name" value="SMC_hinge"/>
</dbReference>
<dbReference type="InterPro" id="IPR041741">
    <property type="entry name" value="SMC3_ABC_euk"/>
</dbReference>
<comment type="similarity">
    <text evidence="2">Belongs to the SMC family. SMC3 subfamily.</text>
</comment>
<organism evidence="12 13">
    <name type="scientific">Spizellomyces punctatus (strain DAOM BR117)</name>
    <dbReference type="NCBI Taxonomy" id="645134"/>
    <lineage>
        <taxon>Eukaryota</taxon>
        <taxon>Fungi</taxon>
        <taxon>Fungi incertae sedis</taxon>
        <taxon>Chytridiomycota</taxon>
        <taxon>Chytridiomycota incertae sedis</taxon>
        <taxon>Chytridiomycetes</taxon>
        <taxon>Spizellomycetales</taxon>
        <taxon>Spizellomycetaceae</taxon>
        <taxon>Spizellomyces</taxon>
    </lineage>
</organism>
<dbReference type="InterPro" id="IPR036277">
    <property type="entry name" value="SMC_hinge_sf"/>
</dbReference>
<feature type="domain" description="SMC hinge" evidence="11">
    <location>
        <begin position="522"/>
        <end position="634"/>
    </location>
</feature>
<dbReference type="OrthoDB" id="5575062at2759"/>
<keyword evidence="4" id="KW-0498">Mitosis</keyword>
<name>A0A0L0HUT8_SPIPD</name>
<keyword evidence="5 9" id="KW-0175">Coiled coil</keyword>
<evidence type="ECO:0000256" key="5">
    <source>
        <dbReference type="ARBA" id="ARBA00023054"/>
    </source>
</evidence>
<dbReference type="SUPFAM" id="SSF75553">
    <property type="entry name" value="Smc hinge domain"/>
    <property type="match status" value="1"/>
</dbReference>
<dbReference type="Pfam" id="PF02463">
    <property type="entry name" value="SMC_N"/>
    <property type="match status" value="2"/>
</dbReference>
<feature type="region of interest" description="Disordered" evidence="10">
    <location>
        <begin position="1051"/>
        <end position="1081"/>
    </location>
</feature>
<evidence type="ECO:0000259" key="11">
    <source>
        <dbReference type="SMART" id="SM00968"/>
    </source>
</evidence>
<keyword evidence="6 8" id="KW-0539">Nucleus</keyword>
<dbReference type="GO" id="GO:0051276">
    <property type="term" value="P:chromosome organization"/>
    <property type="evidence" value="ECO:0007669"/>
    <property type="project" value="InterPro"/>
</dbReference>
<dbReference type="AlphaFoldDB" id="A0A0L0HUT8"/>
<evidence type="ECO:0000256" key="8">
    <source>
        <dbReference type="PIRNR" id="PIRNR005719"/>
    </source>
</evidence>
<evidence type="ECO:0000256" key="9">
    <source>
        <dbReference type="SAM" id="Coils"/>
    </source>
</evidence>
<feature type="coiled-coil region" evidence="9">
    <location>
        <begin position="673"/>
        <end position="714"/>
    </location>
</feature>
<evidence type="ECO:0000256" key="1">
    <source>
        <dbReference type="ARBA" id="ARBA00004123"/>
    </source>
</evidence>
<dbReference type="EMBL" id="KQ257450">
    <property type="protein sequence ID" value="KND04655.1"/>
    <property type="molecule type" value="Genomic_DNA"/>
</dbReference>
<dbReference type="RefSeq" id="XP_016612694.1">
    <property type="nucleotide sequence ID" value="XM_016748700.1"/>
</dbReference>
<dbReference type="Gene3D" id="1.20.1060.20">
    <property type="match status" value="1"/>
</dbReference>
<dbReference type="FunFam" id="3.40.50.300:FF:000424">
    <property type="entry name" value="Structural maintenance of chromosomes 3"/>
    <property type="match status" value="1"/>
</dbReference>
<gene>
    <name evidence="12" type="ORF">SPPG_00372</name>
</gene>
<dbReference type="InterPro" id="IPR027417">
    <property type="entry name" value="P-loop_NTPase"/>
</dbReference>
<dbReference type="PIRSF" id="PIRSF005719">
    <property type="entry name" value="SMC"/>
    <property type="match status" value="1"/>
</dbReference>
<evidence type="ECO:0000256" key="10">
    <source>
        <dbReference type="SAM" id="MobiDB-lite"/>
    </source>
</evidence>
<dbReference type="InParanoid" id="A0A0L0HUT8"/>
<evidence type="ECO:0000256" key="2">
    <source>
        <dbReference type="ARBA" id="ARBA00005917"/>
    </source>
</evidence>
<feature type="compositionally biased region" description="Acidic residues" evidence="10">
    <location>
        <begin position="1060"/>
        <end position="1071"/>
    </location>
</feature>
<accession>A0A0L0HUT8</accession>
<dbReference type="Proteomes" id="UP000053201">
    <property type="component" value="Unassembled WGS sequence"/>
</dbReference>
<dbReference type="PANTHER" id="PTHR43977">
    <property type="entry name" value="STRUCTURAL MAINTENANCE OF CHROMOSOMES PROTEIN 3"/>
    <property type="match status" value="1"/>
</dbReference>
<dbReference type="FunCoup" id="A0A0L0HUT8">
    <property type="interactions" value="808"/>
</dbReference>
<dbReference type="GeneID" id="27684104"/>
<comment type="subcellular location">
    <subcellularLocation>
        <location evidence="1 8">Nucleus</location>
    </subcellularLocation>
</comment>
<dbReference type="GO" id="GO:0005694">
    <property type="term" value="C:chromosome"/>
    <property type="evidence" value="ECO:0007669"/>
    <property type="project" value="InterPro"/>
</dbReference>
<dbReference type="GO" id="GO:0005634">
    <property type="term" value="C:nucleus"/>
    <property type="evidence" value="ECO:0007669"/>
    <property type="project" value="UniProtKB-SubCell"/>
</dbReference>
<evidence type="ECO:0000256" key="3">
    <source>
        <dbReference type="ARBA" id="ARBA00022618"/>
    </source>
</evidence>
<keyword evidence="13" id="KW-1185">Reference proteome</keyword>
<keyword evidence="3" id="KW-0132">Cell division</keyword>
<dbReference type="Pfam" id="PF06470">
    <property type="entry name" value="SMC_hinge"/>
    <property type="match status" value="1"/>
</dbReference>
<dbReference type="eggNOG" id="KOG0964">
    <property type="taxonomic scope" value="Eukaryota"/>
</dbReference>
<dbReference type="Gene3D" id="3.40.50.300">
    <property type="entry name" value="P-loop containing nucleotide triphosphate hydrolases"/>
    <property type="match status" value="2"/>
</dbReference>
<keyword evidence="7" id="KW-0131">Cell cycle</keyword>
<reference evidence="12 13" key="1">
    <citation type="submission" date="2009-08" db="EMBL/GenBank/DDBJ databases">
        <title>The Genome Sequence of Spizellomyces punctatus strain DAOM BR117.</title>
        <authorList>
            <consortium name="The Broad Institute Genome Sequencing Platform"/>
            <person name="Russ C."/>
            <person name="Cuomo C."/>
            <person name="Shea T."/>
            <person name="Young S.K."/>
            <person name="Zeng Q."/>
            <person name="Koehrsen M."/>
            <person name="Haas B."/>
            <person name="Borodovsky M."/>
            <person name="Guigo R."/>
            <person name="Alvarado L."/>
            <person name="Berlin A."/>
            <person name="Bochicchio J."/>
            <person name="Borenstein D."/>
            <person name="Chapman S."/>
            <person name="Chen Z."/>
            <person name="Engels R."/>
            <person name="Freedman E."/>
            <person name="Gellesch M."/>
            <person name="Goldberg J."/>
            <person name="Griggs A."/>
            <person name="Gujja S."/>
            <person name="Heiman D."/>
            <person name="Hepburn T."/>
            <person name="Howarth C."/>
            <person name="Jen D."/>
            <person name="Larson L."/>
            <person name="Lewis B."/>
            <person name="Mehta T."/>
            <person name="Park D."/>
            <person name="Pearson M."/>
            <person name="Roberts A."/>
            <person name="Saif S."/>
            <person name="Shenoy N."/>
            <person name="Sisk P."/>
            <person name="Stolte C."/>
            <person name="Sykes S."/>
            <person name="Thomson T."/>
            <person name="Walk T."/>
            <person name="White J."/>
            <person name="Yandava C."/>
            <person name="Burger G."/>
            <person name="Gray M.W."/>
            <person name="Holland P.W.H."/>
            <person name="King N."/>
            <person name="Lang F.B.F."/>
            <person name="Roger A.J."/>
            <person name="Ruiz-Trillo I."/>
            <person name="Lander E."/>
            <person name="Nusbaum C."/>
        </authorList>
    </citation>
    <scope>NUCLEOTIDE SEQUENCE [LARGE SCALE GENOMIC DNA]</scope>
    <source>
        <strain evidence="12 13">DAOM BR117</strain>
    </source>
</reference>
<dbReference type="VEuPathDB" id="FungiDB:SPPG_00372"/>
<evidence type="ECO:0000313" key="13">
    <source>
        <dbReference type="Proteomes" id="UP000053201"/>
    </source>
</evidence>
<evidence type="ECO:0000313" key="12">
    <source>
        <dbReference type="EMBL" id="KND04655.1"/>
    </source>
</evidence>
<dbReference type="GO" id="GO:0016887">
    <property type="term" value="F:ATP hydrolysis activity"/>
    <property type="evidence" value="ECO:0007669"/>
    <property type="project" value="InterPro"/>
</dbReference>
<dbReference type="InterPro" id="IPR003395">
    <property type="entry name" value="RecF/RecN/SMC_N"/>
</dbReference>
<dbReference type="Gene3D" id="3.30.70.1620">
    <property type="match status" value="1"/>
</dbReference>
<evidence type="ECO:0000256" key="6">
    <source>
        <dbReference type="ARBA" id="ARBA00023242"/>
    </source>
</evidence>
<feature type="coiled-coil region" evidence="9">
    <location>
        <begin position="995"/>
        <end position="1022"/>
    </location>
</feature>
<dbReference type="STRING" id="645134.A0A0L0HUT8"/>
<dbReference type="OMA" id="GQKTVCA"/>
<evidence type="ECO:0000256" key="4">
    <source>
        <dbReference type="ARBA" id="ARBA00022776"/>
    </source>
</evidence>
<feature type="coiled-coil region" evidence="9">
    <location>
        <begin position="750"/>
        <end position="909"/>
    </location>
</feature>
<evidence type="ECO:0000256" key="7">
    <source>
        <dbReference type="ARBA" id="ARBA00023306"/>
    </source>
</evidence>
<dbReference type="GO" id="GO:0007059">
    <property type="term" value="P:chromosome segregation"/>
    <property type="evidence" value="ECO:0007669"/>
    <property type="project" value="UniProtKB-ARBA"/>
</dbReference>
<feature type="coiled-coil region" evidence="9">
    <location>
        <begin position="186"/>
        <end position="287"/>
    </location>
</feature>
<dbReference type="FunFam" id="3.40.50.300:FF:000370">
    <property type="entry name" value="Structural maintenance of chromosomes 3"/>
    <property type="match status" value="1"/>
</dbReference>
<protein>
    <recommendedName>
        <fullName evidence="8">Structural maintenance of chromosomes protein</fullName>
    </recommendedName>
</protein>
<dbReference type="InterPro" id="IPR024704">
    <property type="entry name" value="SMC"/>
</dbReference>
<dbReference type="GO" id="GO:0051301">
    <property type="term" value="P:cell division"/>
    <property type="evidence" value="ECO:0007669"/>
    <property type="project" value="UniProtKB-KW"/>
</dbReference>
<sequence>MHIKQIIIQGFKSYKDQTALEPFSPKLNVVVGRNGSGKSNFFWAIRFALNDAYSHMTREERQSLLHEGTGPATLSAFVEVVFDNTDQRFPTGKDEVVLRRTIGLKKDEYALDKKSVTKTEVMSLFETAGFSRSNPYYIVPQGRITALTNAKDAERLQLLKEVAGTRVYEQRRVESLKIMEETDSKRSKIDQLLNYIEERLAELEEEKEELKQYQEQDRERRCLEYTIYSREQSEVNENLEELEEARRNEVDELNQRQSQSNDREGIVTNMERTIRDVKKKVDMLSVEREQIDDDRNEQIKAKAHLELIIKDSEENVSTNLQAKERLTQDLHTLREKIAEKERELDEVSPSFNEALTLETTLKERYEAAELERDTLYSKQGRNAQFRTKAERDAYLRKEIKNVQDTITSQSQQVTQLEQEVVVSRRRLAEIDTGIEETRQHLEDRKQKLTDIDQQILELRRQRNQLDERRRELWRDESKHSASAQTAKEELDRCERILYSSMDRVTGEALRALKRITERLNLQGVYGPLYELFEIDDRYKTAVEVIAGGSLFHVVVDNDDTASRIVEQLNREKCGRLTLMPLNRLKPRIPQYPDARDAVIMVQKLQFDRTFKPAFDQVFGKAIICPSLEIASAYARSHGLNSVTLDGDRADRKGALTGGYMDHRRARLENIKKLKKFRETYAEDERAASRLRDEITKIEQEITRTRDQLAQLDARRKQTMDSREPLMNEINAKLREKSTLEELIARKESSLQSLQGSVRNLTTQLQTYEAELKTPFTKTLTNQEQARLDEVNAAVEELQQQLREASKRRASLESRKTILEIELNTNLRRKRDDAVAQLENASFEGEVGVQLRSRQQELATVEKAIERAARRLEEIEAEMEEQTVTLQEQTQALETARTEQQQERRVLERQRIVVEKYISKKASLLKRKEECIKNIRDLGVLPEEAFEKYQNAPTKTLLKKLHQVNEALKKYSHVNKKAFEQYGNFAKQRDQLEVRKEELDKSAGAIEDLIKNLDQRKDEAIERTFRQVAKYFQEVWSKLVPSGRGELIMLRRADGSSQTQDDNDENGSDQEESSSSTTSKAGRAHSIIDQYTGISISVSFNSPTDEGLRMPQLSGGQKSLVALALIFAIQRCDPAPFYLFDEIDAALDAQYRTAVAAMINELSSSAQFIVTTFRPELLAYADKCYGVTFVNKVSRIQSITRDDALKFVEETAAGAQ</sequence>
<proteinExistence type="inferred from homology"/>
<dbReference type="SMART" id="SM00968">
    <property type="entry name" value="SMC_hinge"/>
    <property type="match status" value="1"/>
</dbReference>
<feature type="coiled-coil region" evidence="9">
    <location>
        <begin position="399"/>
        <end position="471"/>
    </location>
</feature>